<gene>
    <name evidence="1" type="ORF">HBH39_19375</name>
</gene>
<sequence>MSVHNQIASIFKTHQNNSRMLVKALIRNVRTIAKEYGEDAVNRELASYYPFFEHDPNSQLRAYLLNKFEAVNNGATLKRFTDIYAENGFLVVLCGDLYKAITPNQKTNREMYPYQCSIWSVERGVLGDANYQSLGSAIKEEGILCEIPLVDEALLLELETALVNAEHQFQSNYFKTHQQFHIR</sequence>
<evidence type="ECO:0000313" key="2">
    <source>
        <dbReference type="Proteomes" id="UP000502608"/>
    </source>
</evidence>
<name>A0A6G9QQE2_9GAMM</name>
<reference evidence="1 2" key="1">
    <citation type="submission" date="2020-03" db="EMBL/GenBank/DDBJ databases">
        <title>Complete genome sequence of Shewanella sp.</title>
        <authorList>
            <person name="Kim Y.-S."/>
            <person name="Kim S.-J."/>
            <person name="Jung H.-K."/>
            <person name="Kim K.-H."/>
        </authorList>
    </citation>
    <scope>NUCLEOTIDE SEQUENCE [LARGE SCALE GENOMIC DNA]</scope>
    <source>
        <strain evidence="1 2">PN3F2</strain>
        <plasmid evidence="1 2">pPN3F2_2</plasmid>
    </source>
</reference>
<keyword evidence="2" id="KW-1185">Reference proteome</keyword>
<proteinExistence type="predicted"/>
<dbReference type="AlphaFoldDB" id="A0A6G9QQE2"/>
<keyword evidence="1" id="KW-0614">Plasmid</keyword>
<dbReference type="RefSeq" id="WP_167680466.1">
    <property type="nucleotide sequence ID" value="NZ_CP050315.1"/>
</dbReference>
<accession>A0A6G9QQE2</accession>
<dbReference type="KEGG" id="saes:HBH39_19375"/>
<protein>
    <submittedName>
        <fullName evidence="1">Uncharacterized protein</fullName>
    </submittedName>
</protein>
<organism evidence="1 2">
    <name type="scientific">Shewanella aestuarii</name>
    <dbReference type="NCBI Taxonomy" id="1028752"/>
    <lineage>
        <taxon>Bacteria</taxon>
        <taxon>Pseudomonadati</taxon>
        <taxon>Pseudomonadota</taxon>
        <taxon>Gammaproteobacteria</taxon>
        <taxon>Alteromonadales</taxon>
        <taxon>Shewanellaceae</taxon>
        <taxon>Shewanella</taxon>
    </lineage>
</organism>
<geneLocation type="plasmid" evidence="1 2">
    <name>pPN3F2_2</name>
</geneLocation>
<dbReference type="EMBL" id="CP050315">
    <property type="protein sequence ID" value="QIR16638.1"/>
    <property type="molecule type" value="Genomic_DNA"/>
</dbReference>
<evidence type="ECO:0000313" key="1">
    <source>
        <dbReference type="EMBL" id="QIR16638.1"/>
    </source>
</evidence>
<dbReference type="Proteomes" id="UP000502608">
    <property type="component" value="Plasmid pPN3F2_2"/>
</dbReference>